<evidence type="ECO:0000256" key="1">
    <source>
        <dbReference type="SAM" id="SignalP"/>
    </source>
</evidence>
<dbReference type="InterPro" id="IPR003399">
    <property type="entry name" value="Mce/MlaD"/>
</dbReference>
<evidence type="ECO:0000313" key="4">
    <source>
        <dbReference type="Proteomes" id="UP001059836"/>
    </source>
</evidence>
<keyword evidence="1" id="KW-0732">Signal</keyword>
<feature type="domain" description="Mce/MlaD" evidence="2">
    <location>
        <begin position="34"/>
        <end position="108"/>
    </location>
</feature>
<dbReference type="Proteomes" id="UP001059836">
    <property type="component" value="Chromosome"/>
</dbReference>
<keyword evidence="4" id="KW-1185">Reference proteome</keyword>
<evidence type="ECO:0000313" key="3">
    <source>
        <dbReference type="EMBL" id="QHN37705.1"/>
    </source>
</evidence>
<gene>
    <name evidence="3" type="ORF">GII31_19510</name>
</gene>
<feature type="signal peptide" evidence="1">
    <location>
        <begin position="1"/>
        <end position="20"/>
    </location>
</feature>
<dbReference type="Pfam" id="PF02470">
    <property type="entry name" value="MlaD"/>
    <property type="match status" value="1"/>
</dbReference>
<proteinExistence type="predicted"/>
<name>A0ABX6IS33_9ACTN</name>
<evidence type="ECO:0000259" key="2">
    <source>
        <dbReference type="Pfam" id="PF02470"/>
    </source>
</evidence>
<reference evidence="3" key="1">
    <citation type="journal article" date="2021" name="Nat. Microbiol.">
        <title>Cocultivation of an ultrasmall environmental parasitic bacterium with lytic ability against bacteria associated with wastewater foams.</title>
        <authorList>
            <person name="Batinovic S."/>
            <person name="Rose J.J.A."/>
            <person name="Ratcliffe J."/>
            <person name="Seviour R.J."/>
            <person name="Petrovski S."/>
        </authorList>
    </citation>
    <scope>NUCLEOTIDE SEQUENCE</scope>
    <source>
        <strain evidence="3">CON9</strain>
    </source>
</reference>
<dbReference type="InterPro" id="IPR052336">
    <property type="entry name" value="MlaD_Phospholipid_Transporter"/>
</dbReference>
<organism evidence="3 4">
    <name type="scientific">Gordonia pseudamarae</name>
    <dbReference type="NCBI Taxonomy" id="2831662"/>
    <lineage>
        <taxon>Bacteria</taxon>
        <taxon>Bacillati</taxon>
        <taxon>Actinomycetota</taxon>
        <taxon>Actinomycetes</taxon>
        <taxon>Mycobacteriales</taxon>
        <taxon>Gordoniaceae</taxon>
        <taxon>Gordonia</taxon>
    </lineage>
</organism>
<accession>A0ABX6IS33</accession>
<protein>
    <submittedName>
        <fullName evidence="3">MCE family protein</fullName>
    </submittedName>
</protein>
<dbReference type="PANTHER" id="PTHR33371">
    <property type="entry name" value="INTERMEMBRANE PHOSPHOLIPID TRANSPORT SYSTEM BINDING PROTEIN MLAD-RELATED"/>
    <property type="match status" value="1"/>
</dbReference>
<sequence length="327" mass="34497">MVALGVVVAALMATSGCALSPNRLPSVKAGVSNDYSVTLKFASVLNLPTGADVMMNGLQVGRVSALNETADGVDVVVGLTKSRPVPANSSAVIRQNTPLGDTYLALTPDTNAVSTEYLRDGSVIPQDRTTSPPTLEDTIAVLAYFVNGGTIQKVQDTMGTLNKVLPKVRDVRRLATTVAKDLDDLADNTDEIDRTLYGLDNVARSFPAGDAYIKNVFSDDGVHFFKTVAHTLLRHIATLLPSVGSIFTGGLWATPLLNSVAEMLETANPMWPAGGGTVKATNSFISDTLLPFLKNPKVTVTSVKASGSNKQLLGDTVSVLRILGVIR</sequence>
<feature type="chain" id="PRO_5047034228" evidence="1">
    <location>
        <begin position="21"/>
        <end position="327"/>
    </location>
</feature>
<dbReference type="EMBL" id="CP045809">
    <property type="protein sequence ID" value="QHN37705.1"/>
    <property type="molecule type" value="Genomic_DNA"/>
</dbReference>
<dbReference type="PANTHER" id="PTHR33371:SF4">
    <property type="entry name" value="INTERMEMBRANE PHOSPHOLIPID TRANSPORT SYSTEM BINDING PROTEIN MLAD"/>
    <property type="match status" value="1"/>
</dbReference>